<evidence type="ECO:0000256" key="4">
    <source>
        <dbReference type="ARBA" id="ARBA00022679"/>
    </source>
</evidence>
<keyword evidence="7" id="KW-0067">ATP-binding</keyword>
<feature type="compositionally biased region" description="Gly residues" evidence="10">
    <location>
        <begin position="390"/>
        <end position="400"/>
    </location>
</feature>
<keyword evidence="4" id="KW-0808">Transferase</keyword>
<comment type="catalytic activity">
    <reaction evidence="1">
        <text>ATP + protein L-histidine = ADP + protein N-phospho-L-histidine.</text>
        <dbReference type="EC" id="2.7.13.3"/>
    </reaction>
</comment>
<evidence type="ECO:0000259" key="12">
    <source>
        <dbReference type="Pfam" id="PF02518"/>
    </source>
</evidence>
<dbReference type="InterPro" id="IPR036890">
    <property type="entry name" value="HATPase_C_sf"/>
</dbReference>
<reference evidence="14" key="1">
    <citation type="journal article" date="2014" name="Int. J. Syst. Evol. Microbiol.">
        <title>Complete genome sequence of Corynebacterium casei LMG S-19264T (=DSM 44701T), isolated from a smear-ripened cheese.</title>
        <authorList>
            <consortium name="US DOE Joint Genome Institute (JGI-PGF)"/>
            <person name="Walter F."/>
            <person name="Albersmeier A."/>
            <person name="Kalinowski J."/>
            <person name="Ruckert C."/>
        </authorList>
    </citation>
    <scope>NUCLEOTIDE SEQUENCE</scope>
    <source>
        <strain evidence="14">VKM Ac-1321</strain>
    </source>
</reference>
<evidence type="ECO:0000256" key="8">
    <source>
        <dbReference type="ARBA" id="ARBA00023012"/>
    </source>
</evidence>
<protein>
    <recommendedName>
        <fullName evidence="2">histidine kinase</fullName>
        <ecNumber evidence="2">2.7.13.3</ecNumber>
    </recommendedName>
</protein>
<dbReference type="GO" id="GO:0016020">
    <property type="term" value="C:membrane"/>
    <property type="evidence" value="ECO:0007669"/>
    <property type="project" value="InterPro"/>
</dbReference>
<keyword evidence="11" id="KW-0812">Transmembrane</keyword>
<dbReference type="InterPro" id="IPR050482">
    <property type="entry name" value="Sensor_HK_TwoCompSys"/>
</dbReference>
<evidence type="ECO:0000256" key="11">
    <source>
        <dbReference type="SAM" id="Phobius"/>
    </source>
</evidence>
<evidence type="ECO:0000259" key="13">
    <source>
        <dbReference type="Pfam" id="PF07730"/>
    </source>
</evidence>
<evidence type="ECO:0000256" key="1">
    <source>
        <dbReference type="ARBA" id="ARBA00000085"/>
    </source>
</evidence>
<evidence type="ECO:0000313" key="14">
    <source>
        <dbReference type="EMBL" id="GLL01753.1"/>
    </source>
</evidence>
<evidence type="ECO:0000256" key="5">
    <source>
        <dbReference type="ARBA" id="ARBA00022741"/>
    </source>
</evidence>
<dbReference type="Pfam" id="PF07730">
    <property type="entry name" value="HisKA_3"/>
    <property type="match status" value="1"/>
</dbReference>
<keyword evidence="6 14" id="KW-0418">Kinase</keyword>
<dbReference type="EC" id="2.7.13.3" evidence="2"/>
<evidence type="ECO:0000256" key="6">
    <source>
        <dbReference type="ARBA" id="ARBA00022777"/>
    </source>
</evidence>
<keyword evidence="11" id="KW-1133">Transmembrane helix</keyword>
<keyword evidence="15" id="KW-1185">Reference proteome</keyword>
<dbReference type="GO" id="GO:0005524">
    <property type="term" value="F:ATP binding"/>
    <property type="evidence" value="ECO:0007669"/>
    <property type="project" value="UniProtKB-KW"/>
</dbReference>
<keyword evidence="11" id="KW-0472">Membrane</keyword>
<keyword evidence="8" id="KW-0902">Two-component regulatory system</keyword>
<dbReference type="PANTHER" id="PTHR24421">
    <property type="entry name" value="NITRATE/NITRITE SENSOR PROTEIN NARX-RELATED"/>
    <property type="match status" value="1"/>
</dbReference>
<feature type="transmembrane region" description="Helical" evidence="11">
    <location>
        <begin position="91"/>
        <end position="108"/>
    </location>
</feature>
<evidence type="ECO:0000256" key="9">
    <source>
        <dbReference type="SAM" id="Coils"/>
    </source>
</evidence>
<feature type="domain" description="Histidine kinase/HSP90-like ATPase" evidence="12">
    <location>
        <begin position="324"/>
        <end position="433"/>
    </location>
</feature>
<reference evidence="14" key="2">
    <citation type="submission" date="2023-01" db="EMBL/GenBank/DDBJ databases">
        <authorList>
            <person name="Sun Q."/>
            <person name="Evtushenko L."/>
        </authorList>
    </citation>
    <scope>NUCLEOTIDE SEQUENCE</scope>
    <source>
        <strain evidence="14">VKM Ac-1321</strain>
    </source>
</reference>
<dbReference type="Gene3D" id="3.30.565.10">
    <property type="entry name" value="Histidine kinase-like ATPase, C-terminal domain"/>
    <property type="match status" value="1"/>
</dbReference>
<dbReference type="InterPro" id="IPR003594">
    <property type="entry name" value="HATPase_dom"/>
</dbReference>
<feature type="domain" description="Signal transduction histidine kinase subgroup 3 dimerisation and phosphoacceptor" evidence="13">
    <location>
        <begin position="214"/>
        <end position="280"/>
    </location>
</feature>
<dbReference type="SUPFAM" id="SSF55874">
    <property type="entry name" value="ATPase domain of HSP90 chaperone/DNA topoisomerase II/histidine kinase"/>
    <property type="match status" value="1"/>
</dbReference>
<evidence type="ECO:0000256" key="2">
    <source>
        <dbReference type="ARBA" id="ARBA00012438"/>
    </source>
</evidence>
<organism evidence="14 15">
    <name type="scientific">Dactylosporangium matsuzakiense</name>
    <dbReference type="NCBI Taxonomy" id="53360"/>
    <lineage>
        <taxon>Bacteria</taxon>
        <taxon>Bacillati</taxon>
        <taxon>Actinomycetota</taxon>
        <taxon>Actinomycetes</taxon>
        <taxon>Micromonosporales</taxon>
        <taxon>Micromonosporaceae</taxon>
        <taxon>Dactylosporangium</taxon>
    </lineage>
</organism>
<gene>
    <name evidence="14" type="ORF">GCM10017581_034950</name>
</gene>
<dbReference type="Gene3D" id="1.20.5.1930">
    <property type="match status" value="1"/>
</dbReference>
<feature type="transmembrane region" description="Helical" evidence="11">
    <location>
        <begin position="144"/>
        <end position="170"/>
    </location>
</feature>
<dbReference type="PANTHER" id="PTHR24421:SF10">
    <property type="entry name" value="NITRATE_NITRITE SENSOR PROTEIN NARQ"/>
    <property type="match status" value="1"/>
</dbReference>
<evidence type="ECO:0000256" key="10">
    <source>
        <dbReference type="SAM" id="MobiDB-lite"/>
    </source>
</evidence>
<proteinExistence type="predicted"/>
<dbReference type="Proteomes" id="UP001143480">
    <property type="component" value="Unassembled WGS sequence"/>
</dbReference>
<evidence type="ECO:0000256" key="3">
    <source>
        <dbReference type="ARBA" id="ARBA00022553"/>
    </source>
</evidence>
<keyword evidence="9" id="KW-0175">Coiled coil</keyword>
<comment type="caution">
    <text evidence="14">The sequence shown here is derived from an EMBL/GenBank/DDBJ whole genome shotgun (WGS) entry which is preliminary data.</text>
</comment>
<feature type="coiled-coil region" evidence="9">
    <location>
        <begin position="187"/>
        <end position="214"/>
    </location>
</feature>
<dbReference type="GO" id="GO:0000155">
    <property type="term" value="F:phosphorelay sensor kinase activity"/>
    <property type="evidence" value="ECO:0007669"/>
    <property type="project" value="InterPro"/>
</dbReference>
<keyword evidence="5" id="KW-0547">Nucleotide-binding</keyword>
<name>A0A9W6NM42_9ACTN</name>
<dbReference type="EMBL" id="BSFP01000018">
    <property type="protein sequence ID" value="GLL01753.1"/>
    <property type="molecule type" value="Genomic_DNA"/>
</dbReference>
<sequence>MRHAPWASEHRAARLERKFKRFEERIERRRGRHFNGPHPVPLAVFIALIQVLGTRAAAYGTDGAHALDQTGYLLLLAGPAALLLRHKSPLLALAGALSATVAYFAMLYPNGPGFIAALVAVFGALSAGFRWLTWLGVIAAYTTYVVWVLPDASVGRLVAIGVWCVIFAFFGEGARVRGQRYAQMARDRAHQEALARAEEEKARKEQHRRQASDERLLIARELHDVIGHHLSLINVQAGVGLHLMDEQPEQARVALAAIKHASAEALRETRAVLAGLNPGEAAPRTPAPGLADLERLAGEARSAGLPVTVDTIGAARPVPPQVDRAAYRIVQEALTNVRRHAGPDATATVIVAYAPGELTLTVTDNGVGPAEPAPGAAPPGEAEAAPAAPGGAGPGGGNGIPGMRHRAATFGGSVEAGPRPDGGFAVVARIPLSEEEAP</sequence>
<dbReference type="InterPro" id="IPR011712">
    <property type="entry name" value="Sig_transdc_His_kin_sub3_dim/P"/>
</dbReference>
<feature type="transmembrane region" description="Helical" evidence="11">
    <location>
        <begin position="66"/>
        <end position="84"/>
    </location>
</feature>
<dbReference type="GO" id="GO:0046983">
    <property type="term" value="F:protein dimerization activity"/>
    <property type="evidence" value="ECO:0007669"/>
    <property type="project" value="InterPro"/>
</dbReference>
<feature type="region of interest" description="Disordered" evidence="10">
    <location>
        <begin position="363"/>
        <end position="424"/>
    </location>
</feature>
<dbReference type="AlphaFoldDB" id="A0A9W6NM42"/>
<dbReference type="Pfam" id="PF02518">
    <property type="entry name" value="HATPase_c"/>
    <property type="match status" value="1"/>
</dbReference>
<dbReference type="RefSeq" id="WP_261963578.1">
    <property type="nucleotide sequence ID" value="NZ_BAAAXA010000003.1"/>
</dbReference>
<dbReference type="CDD" id="cd16917">
    <property type="entry name" value="HATPase_UhpB-NarQ-NarX-like"/>
    <property type="match status" value="1"/>
</dbReference>
<keyword evidence="3" id="KW-0597">Phosphoprotein</keyword>
<evidence type="ECO:0000256" key="7">
    <source>
        <dbReference type="ARBA" id="ARBA00022840"/>
    </source>
</evidence>
<evidence type="ECO:0000313" key="15">
    <source>
        <dbReference type="Proteomes" id="UP001143480"/>
    </source>
</evidence>
<accession>A0A9W6NM42</accession>
<feature type="compositionally biased region" description="Low complexity" evidence="10">
    <location>
        <begin position="378"/>
        <end position="389"/>
    </location>
</feature>